<dbReference type="PANTHER" id="PTHR12994">
    <property type="entry name" value="SECERNIN"/>
    <property type="match status" value="1"/>
</dbReference>
<dbReference type="PANTHER" id="PTHR12994:SF17">
    <property type="entry name" value="LD30995P"/>
    <property type="match status" value="1"/>
</dbReference>
<evidence type="ECO:0000313" key="7">
    <source>
        <dbReference type="EMBL" id="ERK01033.1"/>
    </source>
</evidence>
<keyword evidence="5 6" id="KW-0224">Dipeptidase</keyword>
<dbReference type="Proteomes" id="UP000016600">
    <property type="component" value="Unassembled WGS sequence"/>
</dbReference>
<comment type="similarity">
    <text evidence="2 6">Belongs to the peptidase C69 family.</text>
</comment>
<name>U2L987_9BACT</name>
<dbReference type="GO" id="GO:0070004">
    <property type="term" value="F:cysteine-type exopeptidase activity"/>
    <property type="evidence" value="ECO:0007669"/>
    <property type="project" value="InterPro"/>
</dbReference>
<evidence type="ECO:0000256" key="3">
    <source>
        <dbReference type="ARBA" id="ARBA00022670"/>
    </source>
</evidence>
<dbReference type="GO" id="GO:0006508">
    <property type="term" value="P:proteolysis"/>
    <property type="evidence" value="ECO:0007669"/>
    <property type="project" value="UniProtKB-KW"/>
</dbReference>
<dbReference type="PATRIC" id="fig|1081904.3.peg.1409"/>
<accession>U2L987</accession>
<dbReference type="Gene3D" id="3.60.60.10">
    <property type="entry name" value="Penicillin V Acylase, Chain A"/>
    <property type="match status" value="1"/>
</dbReference>
<keyword evidence="8" id="KW-1185">Reference proteome</keyword>
<dbReference type="EC" id="3.4.-.-" evidence="6"/>
<dbReference type="InterPro" id="IPR005322">
    <property type="entry name" value="Peptidase_C69"/>
</dbReference>
<reference evidence="7 8" key="1">
    <citation type="submission" date="2013-08" db="EMBL/GenBank/DDBJ databases">
        <authorList>
            <person name="Durkin A.S."/>
            <person name="Haft D.R."/>
            <person name="McCorrison J."/>
            <person name="Torralba M."/>
            <person name="Gillis M."/>
            <person name="Haft D.H."/>
            <person name="Methe B."/>
            <person name="Sutton G."/>
            <person name="Nelson K.E."/>
        </authorList>
    </citation>
    <scope>NUCLEOTIDE SEQUENCE [LARGE SCALE GENOMIC DNA]</scope>
    <source>
        <strain evidence="7 8">F0068</strain>
    </source>
</reference>
<comment type="catalytic activity">
    <reaction evidence="1">
        <text>an L-aminoacyl-L-amino acid + H2O = 2 an L-alpha-amino acid</text>
        <dbReference type="Rhea" id="RHEA:48940"/>
        <dbReference type="ChEBI" id="CHEBI:15377"/>
        <dbReference type="ChEBI" id="CHEBI:59869"/>
        <dbReference type="ChEBI" id="CHEBI:77460"/>
        <dbReference type="EC" id="3.4.13.19"/>
    </reaction>
</comment>
<dbReference type="EMBL" id="AWET01000032">
    <property type="protein sequence ID" value="ERK01033.1"/>
    <property type="molecule type" value="Genomic_DNA"/>
</dbReference>
<evidence type="ECO:0000256" key="6">
    <source>
        <dbReference type="RuleBase" id="RU364089"/>
    </source>
</evidence>
<gene>
    <name evidence="7" type="ORF">HMPREF1218_0956</name>
</gene>
<evidence type="ECO:0000256" key="5">
    <source>
        <dbReference type="ARBA" id="ARBA00022997"/>
    </source>
</evidence>
<dbReference type="InterPro" id="IPR047804">
    <property type="entry name" value="C69_dipept_A-like"/>
</dbReference>
<keyword evidence="3 6" id="KW-0645">Protease</keyword>
<proteinExistence type="inferred from homology"/>
<evidence type="ECO:0000313" key="8">
    <source>
        <dbReference type="Proteomes" id="UP000016600"/>
    </source>
</evidence>
<dbReference type="AlphaFoldDB" id="U2L987"/>
<keyword evidence="4 6" id="KW-0378">Hydrolase</keyword>
<evidence type="ECO:0000256" key="4">
    <source>
        <dbReference type="ARBA" id="ARBA00022801"/>
    </source>
</evidence>
<dbReference type="NCBIfam" id="NF033678">
    <property type="entry name" value="C69_fam_dipept"/>
    <property type="match status" value="1"/>
</dbReference>
<sequence>MMKKDTEPQLNLMGKQLPSECTTIIVGRKMTADGSMIVARSEDWDAMFAKNLELYSDTDNGPKEFVARDSAFRCELPSRALGYSALAPCHLPGHWGSAGFNTAGVGMSATESIFSSDKALEADPLVENGVAENSVFNITLPYIRTAREGVERLGSLIERYGIAEGFGIGFVDQDEIWYLETASGHRWLACRIPEDKYFVTGNQSRFRDYNPQDTANFLASKDLIEFATAHKLYDPTKGKFDFHEAYIRDVKLDTTYNYPRVWGLQQMFSPEIKNDVTRNTFPVYATSAHPLSLDDLRKAFRFHYNDTEHDPYLHCNPKEPYRPVSIFRTTQTHILHVRPDLPQAIGRVDYMAMGMAALSVFLPYYQGINTLPEAYKRGSKTSSADSAYWKFRKVQALGMVNYNRYAPVIRAAYDQFEAETTQRQREMEEAYLQICETRPIAAQELLQNFSDKLLLRALKVTDDLTEELFTRLTADIQAEYLFHGA</sequence>
<dbReference type="GO" id="GO:0016805">
    <property type="term" value="F:dipeptidase activity"/>
    <property type="evidence" value="ECO:0007669"/>
    <property type="project" value="UniProtKB-KW"/>
</dbReference>
<evidence type="ECO:0000256" key="2">
    <source>
        <dbReference type="ARBA" id="ARBA00007225"/>
    </source>
</evidence>
<organism evidence="7 8">
    <name type="scientific">Hoylesella pleuritidis F0068</name>
    <dbReference type="NCBI Taxonomy" id="1081904"/>
    <lineage>
        <taxon>Bacteria</taxon>
        <taxon>Pseudomonadati</taxon>
        <taxon>Bacteroidota</taxon>
        <taxon>Bacteroidia</taxon>
        <taxon>Bacteroidales</taxon>
        <taxon>Prevotellaceae</taxon>
        <taxon>Hoylesella</taxon>
    </lineage>
</organism>
<evidence type="ECO:0000256" key="1">
    <source>
        <dbReference type="ARBA" id="ARBA00001670"/>
    </source>
</evidence>
<dbReference type="Pfam" id="PF03577">
    <property type="entry name" value="Peptidase_C69"/>
    <property type="match status" value="1"/>
</dbReference>
<protein>
    <recommendedName>
        <fullName evidence="6">Dipeptidase</fullName>
        <ecNumber evidence="6">3.4.-.-</ecNumber>
    </recommendedName>
</protein>
<comment type="caution">
    <text evidence="7">The sequence shown here is derived from an EMBL/GenBank/DDBJ whole genome shotgun (WGS) entry which is preliminary data.</text>
</comment>